<comment type="catalytic activity">
    <reaction evidence="15">
        <text>4 Fe(II)-[cytochrome c] + O2 + 8 H(+)(in) = 4 Fe(III)-[cytochrome c] + 2 H2O + 4 H(+)(out)</text>
        <dbReference type="Rhea" id="RHEA:11436"/>
        <dbReference type="Rhea" id="RHEA-COMP:10350"/>
        <dbReference type="Rhea" id="RHEA-COMP:14399"/>
        <dbReference type="ChEBI" id="CHEBI:15377"/>
        <dbReference type="ChEBI" id="CHEBI:15378"/>
        <dbReference type="ChEBI" id="CHEBI:15379"/>
        <dbReference type="ChEBI" id="CHEBI:29033"/>
        <dbReference type="ChEBI" id="CHEBI:29034"/>
        <dbReference type="EC" id="7.1.1.9"/>
    </reaction>
</comment>
<protein>
    <recommendedName>
        <fullName evidence="3">cytochrome-c oxidase</fullName>
        <ecNumber evidence="3">7.1.1.9</ecNumber>
    </recommendedName>
    <alternativeName>
        <fullName evidence="14">Cytochrome aa3 subunit 2</fullName>
    </alternativeName>
</protein>
<comment type="subcellular location">
    <subcellularLocation>
        <location evidence="1">Membrane</location>
        <topology evidence="1">Multi-pass membrane protein</topology>
    </subcellularLocation>
</comment>
<feature type="domain" description="Cytochrome oxidase subunit II copper A binding" evidence="17">
    <location>
        <begin position="156"/>
        <end position="284"/>
    </location>
</feature>
<evidence type="ECO:0000313" key="19">
    <source>
        <dbReference type="Proteomes" id="UP000005714"/>
    </source>
</evidence>
<evidence type="ECO:0000256" key="13">
    <source>
        <dbReference type="ARBA" id="ARBA00024688"/>
    </source>
</evidence>
<keyword evidence="12 16" id="KW-0472">Membrane</keyword>
<evidence type="ECO:0000256" key="5">
    <source>
        <dbReference type="ARBA" id="ARBA00022660"/>
    </source>
</evidence>
<evidence type="ECO:0000256" key="12">
    <source>
        <dbReference type="ARBA" id="ARBA00023136"/>
    </source>
</evidence>
<dbReference type="PANTHER" id="PTHR22888:SF9">
    <property type="entry name" value="CYTOCHROME C OXIDASE SUBUNIT 2"/>
    <property type="match status" value="1"/>
</dbReference>
<dbReference type="InterPro" id="IPR036257">
    <property type="entry name" value="Cyt_c_oxidase_su2_TM_sf"/>
</dbReference>
<keyword evidence="8" id="KW-1278">Translocase</keyword>
<evidence type="ECO:0000256" key="3">
    <source>
        <dbReference type="ARBA" id="ARBA00012949"/>
    </source>
</evidence>
<dbReference type="InterPro" id="IPR008972">
    <property type="entry name" value="Cupredoxin"/>
</dbReference>
<keyword evidence="19" id="KW-1185">Reference proteome</keyword>
<dbReference type="InterPro" id="IPR014222">
    <property type="entry name" value="Cyt_c_oxidase_su2"/>
</dbReference>
<dbReference type="Gene3D" id="2.60.40.420">
    <property type="entry name" value="Cupredoxins - blue copper proteins"/>
    <property type="match status" value="1"/>
</dbReference>
<keyword evidence="9" id="KW-0249">Electron transport</keyword>
<sequence>MAGFLPGITVRLGFERLHVDSPNQPVRKSGARWAKRVGVLGGLASTVLLAGCTKEQWEVGFFPPESKGATSHTDHYIALWNGSWIALLAVGAITWGLMLFCIIAFRRRKNDRGLPVQVQYNMPVEIMYTVLPIILVVGFFFATVNTLDKTVYDDTPGEVKVEVVGKQWAWDFNYLTENAYYGGKQVNLDGTEQPGIDAPTLYLPSNTDVEIELRSRDVIHSFWVPAFLEKRDMIPGRTEKIHLRMDKEGEYLGKCAELCGEFHAEMIFNVKVVSLDEYKAYTEKLKAEGNEGRLGPELDRTEWYKNPYTKEGDK</sequence>
<evidence type="ECO:0000313" key="18">
    <source>
        <dbReference type="EMBL" id="EFG47110.1"/>
    </source>
</evidence>
<evidence type="ECO:0000256" key="14">
    <source>
        <dbReference type="ARBA" id="ARBA00031399"/>
    </source>
</evidence>
<proteinExistence type="inferred from homology"/>
<dbReference type="SUPFAM" id="SSF81464">
    <property type="entry name" value="Cytochrome c oxidase subunit II-like, transmembrane region"/>
    <property type="match status" value="1"/>
</dbReference>
<evidence type="ECO:0000256" key="9">
    <source>
        <dbReference type="ARBA" id="ARBA00022982"/>
    </source>
</evidence>
<dbReference type="GO" id="GO:0004129">
    <property type="term" value="F:cytochrome-c oxidase activity"/>
    <property type="evidence" value="ECO:0007669"/>
    <property type="project" value="UniProtKB-EC"/>
</dbReference>
<evidence type="ECO:0000256" key="4">
    <source>
        <dbReference type="ARBA" id="ARBA00022448"/>
    </source>
</evidence>
<keyword evidence="5" id="KW-0679">Respiratory chain</keyword>
<dbReference type="PROSITE" id="PS50857">
    <property type="entry name" value="COX2_CUA"/>
    <property type="match status" value="1"/>
</dbReference>
<dbReference type="AlphaFoldDB" id="D4YNX0"/>
<keyword evidence="10 16" id="KW-1133">Transmembrane helix</keyword>
<keyword evidence="18" id="KW-0560">Oxidoreductase</keyword>
<evidence type="ECO:0000256" key="8">
    <source>
        <dbReference type="ARBA" id="ARBA00022967"/>
    </source>
</evidence>
<keyword evidence="11" id="KW-0186">Copper</keyword>
<keyword evidence="6 16" id="KW-0812">Transmembrane</keyword>
<dbReference type="InterPro" id="IPR002429">
    <property type="entry name" value="CcO_II-like_C"/>
</dbReference>
<dbReference type="CDD" id="cd13919">
    <property type="entry name" value="CuRO_HCO_II_like_5"/>
    <property type="match status" value="1"/>
</dbReference>
<dbReference type="Pfam" id="PF00116">
    <property type="entry name" value="COX2"/>
    <property type="match status" value="1"/>
</dbReference>
<dbReference type="Proteomes" id="UP000005714">
    <property type="component" value="Unassembled WGS sequence"/>
</dbReference>
<evidence type="ECO:0000256" key="7">
    <source>
        <dbReference type="ARBA" id="ARBA00022723"/>
    </source>
</evidence>
<name>D4YNX0_9MICO</name>
<keyword evidence="4" id="KW-0813">Transport</keyword>
<evidence type="ECO:0000259" key="17">
    <source>
        <dbReference type="PROSITE" id="PS50857"/>
    </source>
</evidence>
<dbReference type="GO" id="GO:0005507">
    <property type="term" value="F:copper ion binding"/>
    <property type="evidence" value="ECO:0007669"/>
    <property type="project" value="InterPro"/>
</dbReference>
<evidence type="ECO:0000256" key="15">
    <source>
        <dbReference type="ARBA" id="ARBA00047816"/>
    </source>
</evidence>
<dbReference type="GO" id="GO:0042773">
    <property type="term" value="P:ATP synthesis coupled electron transport"/>
    <property type="evidence" value="ECO:0007669"/>
    <property type="project" value="TreeGrafter"/>
</dbReference>
<dbReference type="EC" id="7.1.1.9" evidence="3"/>
<feature type="transmembrane region" description="Helical" evidence="16">
    <location>
        <begin position="84"/>
        <end position="105"/>
    </location>
</feature>
<reference evidence="18 19" key="1">
    <citation type="submission" date="2010-04" db="EMBL/GenBank/DDBJ databases">
        <authorList>
            <person name="Qin X."/>
            <person name="Bachman B."/>
            <person name="Battles P."/>
            <person name="Bell A."/>
            <person name="Bess C."/>
            <person name="Bickham C."/>
            <person name="Chaboub L."/>
            <person name="Chen D."/>
            <person name="Coyle M."/>
            <person name="Deiros D.R."/>
            <person name="Dinh H."/>
            <person name="Forbes L."/>
            <person name="Fowler G."/>
            <person name="Francisco L."/>
            <person name="Fu Q."/>
            <person name="Gubbala S."/>
            <person name="Hale W."/>
            <person name="Han Y."/>
            <person name="Hemphill L."/>
            <person name="Highlander S.K."/>
            <person name="Hirani K."/>
            <person name="Hogues M."/>
            <person name="Jackson L."/>
            <person name="Jakkamsetti A."/>
            <person name="Javaid M."/>
            <person name="Jiang H."/>
            <person name="Korchina V."/>
            <person name="Kovar C."/>
            <person name="Lara F."/>
            <person name="Lee S."/>
            <person name="Mata R."/>
            <person name="Mathew T."/>
            <person name="Moen C."/>
            <person name="Morales K."/>
            <person name="Munidasa M."/>
            <person name="Nazareth L."/>
            <person name="Ngo R."/>
            <person name="Nguyen L."/>
            <person name="Okwuonu G."/>
            <person name="Ongeri F."/>
            <person name="Patil S."/>
            <person name="Petrosino J."/>
            <person name="Pham C."/>
            <person name="Pham P."/>
            <person name="Pu L.-L."/>
            <person name="Puazo M."/>
            <person name="Raj R."/>
            <person name="Reid J."/>
            <person name="Rouhana J."/>
            <person name="Saada N."/>
            <person name="Shang Y."/>
            <person name="Simmons D."/>
            <person name="Thornton R."/>
            <person name="Warren J."/>
            <person name="Weissenberger G."/>
            <person name="Zhang J."/>
            <person name="Zhang L."/>
            <person name="Zhou C."/>
            <person name="Zhu D."/>
            <person name="Muzny D."/>
            <person name="Worley K."/>
            <person name="Gibbs R."/>
        </authorList>
    </citation>
    <scope>NUCLEOTIDE SEQUENCE [LARGE SCALE GENOMIC DNA]</scope>
    <source>
        <strain evidence="18 19">ATCC 49030</strain>
    </source>
</reference>
<accession>D4YNX0</accession>
<dbReference type="NCBIfam" id="TIGR02866">
    <property type="entry name" value="CoxB"/>
    <property type="match status" value="1"/>
</dbReference>
<evidence type="ECO:0000256" key="2">
    <source>
        <dbReference type="ARBA" id="ARBA00007866"/>
    </source>
</evidence>
<gene>
    <name evidence="18" type="primary">coxB</name>
    <name evidence="18" type="ORF">HMPREF0183_1630</name>
</gene>
<dbReference type="InterPro" id="IPR045187">
    <property type="entry name" value="CcO_II"/>
</dbReference>
<feature type="transmembrane region" description="Helical" evidence="16">
    <location>
        <begin position="126"/>
        <end position="144"/>
    </location>
</feature>
<dbReference type="PROSITE" id="PS00078">
    <property type="entry name" value="COX2"/>
    <property type="match status" value="1"/>
</dbReference>
<evidence type="ECO:0000256" key="16">
    <source>
        <dbReference type="SAM" id="Phobius"/>
    </source>
</evidence>
<evidence type="ECO:0000256" key="11">
    <source>
        <dbReference type="ARBA" id="ARBA00023008"/>
    </source>
</evidence>
<organism evidence="18 19">
    <name type="scientific">Brevibacterium mcbrellneri ATCC 49030</name>
    <dbReference type="NCBI Taxonomy" id="585530"/>
    <lineage>
        <taxon>Bacteria</taxon>
        <taxon>Bacillati</taxon>
        <taxon>Actinomycetota</taxon>
        <taxon>Actinomycetes</taxon>
        <taxon>Micrococcales</taxon>
        <taxon>Brevibacteriaceae</taxon>
        <taxon>Brevibacterium</taxon>
    </lineage>
</organism>
<dbReference type="InterPro" id="IPR001505">
    <property type="entry name" value="Copper_CuA"/>
</dbReference>
<comment type="caution">
    <text evidence="18">The sequence shown here is derived from an EMBL/GenBank/DDBJ whole genome shotgun (WGS) entry which is preliminary data.</text>
</comment>
<dbReference type="GO" id="GO:0016020">
    <property type="term" value="C:membrane"/>
    <property type="evidence" value="ECO:0007669"/>
    <property type="project" value="UniProtKB-SubCell"/>
</dbReference>
<dbReference type="EMBL" id="ADNU01000046">
    <property type="protein sequence ID" value="EFG47110.1"/>
    <property type="molecule type" value="Genomic_DNA"/>
</dbReference>
<dbReference type="SUPFAM" id="SSF49503">
    <property type="entry name" value="Cupredoxins"/>
    <property type="match status" value="1"/>
</dbReference>
<evidence type="ECO:0000256" key="10">
    <source>
        <dbReference type="ARBA" id="ARBA00022989"/>
    </source>
</evidence>
<evidence type="ECO:0000256" key="6">
    <source>
        <dbReference type="ARBA" id="ARBA00022692"/>
    </source>
</evidence>
<dbReference type="PANTHER" id="PTHR22888">
    <property type="entry name" value="CYTOCHROME C OXIDASE, SUBUNIT II"/>
    <property type="match status" value="1"/>
</dbReference>
<comment type="similarity">
    <text evidence="2">Belongs to the cytochrome c oxidase subunit 2 family.</text>
</comment>
<dbReference type="GO" id="GO:0016491">
    <property type="term" value="F:oxidoreductase activity"/>
    <property type="evidence" value="ECO:0007669"/>
    <property type="project" value="UniProtKB-KW"/>
</dbReference>
<dbReference type="PRINTS" id="PR01166">
    <property type="entry name" value="CYCOXIDASEII"/>
</dbReference>
<keyword evidence="7" id="KW-0479">Metal-binding</keyword>
<dbReference type="Gene3D" id="1.10.287.90">
    <property type="match status" value="1"/>
</dbReference>
<dbReference type="eggNOG" id="COG1622">
    <property type="taxonomic scope" value="Bacteria"/>
</dbReference>
<evidence type="ECO:0000256" key="1">
    <source>
        <dbReference type="ARBA" id="ARBA00004141"/>
    </source>
</evidence>
<comment type="function">
    <text evidence="13">Subunits I and II form the functional core of the enzyme complex. Electrons originating in cytochrome c are transferred via heme a and Cu(A) to the binuclear center formed by heme a3 and Cu(B).</text>
</comment>
<dbReference type="STRING" id="585530.HMPREF0183_1630"/>